<dbReference type="NCBIfam" id="TIGR00029">
    <property type="entry name" value="S20"/>
    <property type="match status" value="1"/>
</dbReference>
<accession>G7V970</accession>
<name>G7V970_THELD</name>
<dbReference type="GO" id="GO:0003735">
    <property type="term" value="F:structural constituent of ribosome"/>
    <property type="evidence" value="ECO:0007669"/>
    <property type="project" value="InterPro"/>
</dbReference>
<dbReference type="GO" id="GO:0006412">
    <property type="term" value="P:translation"/>
    <property type="evidence" value="ECO:0007669"/>
    <property type="project" value="UniProtKB-UniRule"/>
</dbReference>
<evidence type="ECO:0000256" key="4">
    <source>
        <dbReference type="ARBA" id="ARBA00022884"/>
    </source>
</evidence>
<dbReference type="FunFam" id="1.20.58.110:FF:000001">
    <property type="entry name" value="30S ribosomal protein S20"/>
    <property type="match status" value="1"/>
</dbReference>
<evidence type="ECO:0000256" key="1">
    <source>
        <dbReference type="ARBA" id="ARBA00003134"/>
    </source>
</evidence>
<dbReference type="SUPFAM" id="SSF46992">
    <property type="entry name" value="Ribosomal protein S20"/>
    <property type="match status" value="1"/>
</dbReference>
<evidence type="ECO:0000256" key="5">
    <source>
        <dbReference type="ARBA" id="ARBA00022980"/>
    </source>
</evidence>
<dbReference type="KEGG" id="tli:Tlie_0704"/>
<evidence type="ECO:0000256" key="6">
    <source>
        <dbReference type="ARBA" id="ARBA00023274"/>
    </source>
</evidence>
<dbReference type="OrthoDB" id="9808392at2"/>
<dbReference type="Gene3D" id="1.20.58.110">
    <property type="entry name" value="Ribosomal protein S20"/>
    <property type="match status" value="1"/>
</dbReference>
<dbReference type="AlphaFoldDB" id="G7V970"/>
<sequence length="93" mass="10394">MPNKKSAAKKIRIAERNRLYNKYWNTRCKTTAKKVLEAVASGDKELALKRLDEAQSVLDKAAVKGVIHKNKAARKKSRLTKAVKSLFPNTADA</sequence>
<keyword evidence="5 8" id="KW-0689">Ribosomal protein</keyword>
<dbReference type="Pfam" id="PF01649">
    <property type="entry name" value="Ribosomal_S20p"/>
    <property type="match status" value="1"/>
</dbReference>
<keyword evidence="6 8" id="KW-0687">Ribonucleoprotein</keyword>
<evidence type="ECO:0000256" key="7">
    <source>
        <dbReference type="ARBA" id="ARBA00035136"/>
    </source>
</evidence>
<dbReference type="Proteomes" id="UP000005868">
    <property type="component" value="Chromosome"/>
</dbReference>
<evidence type="ECO:0000313" key="10">
    <source>
        <dbReference type="Proteomes" id="UP000005868"/>
    </source>
</evidence>
<keyword evidence="4 8" id="KW-0694">RNA-binding</keyword>
<dbReference type="STRING" id="580340.Tlie_0704"/>
<dbReference type="GO" id="GO:0070181">
    <property type="term" value="F:small ribosomal subunit rRNA binding"/>
    <property type="evidence" value="ECO:0007669"/>
    <property type="project" value="TreeGrafter"/>
</dbReference>
<comment type="function">
    <text evidence="1 8">Binds directly to 16S ribosomal RNA.</text>
</comment>
<dbReference type="eggNOG" id="COG0268">
    <property type="taxonomic scope" value="Bacteria"/>
</dbReference>
<dbReference type="HAMAP" id="MF_00500">
    <property type="entry name" value="Ribosomal_bS20"/>
    <property type="match status" value="1"/>
</dbReference>
<dbReference type="InterPro" id="IPR036510">
    <property type="entry name" value="Ribosomal_bS20_sf"/>
</dbReference>
<dbReference type="GO" id="GO:0015935">
    <property type="term" value="C:small ribosomal subunit"/>
    <property type="evidence" value="ECO:0007669"/>
    <property type="project" value="TreeGrafter"/>
</dbReference>
<comment type="similarity">
    <text evidence="2 8">Belongs to the bacterial ribosomal protein bS20 family.</text>
</comment>
<dbReference type="EMBL" id="CP003096">
    <property type="protein sequence ID" value="AER66439.1"/>
    <property type="molecule type" value="Genomic_DNA"/>
</dbReference>
<gene>
    <name evidence="8" type="primary">rpsT</name>
    <name evidence="9" type="ordered locus">Tlie_0704</name>
</gene>
<evidence type="ECO:0000256" key="2">
    <source>
        <dbReference type="ARBA" id="ARBA00007634"/>
    </source>
</evidence>
<proteinExistence type="inferred from homology"/>
<keyword evidence="3 8" id="KW-0699">rRNA-binding</keyword>
<dbReference type="PANTHER" id="PTHR33398:SF1">
    <property type="entry name" value="SMALL RIBOSOMAL SUBUNIT PROTEIN BS20C"/>
    <property type="match status" value="1"/>
</dbReference>
<reference evidence="10" key="1">
    <citation type="submission" date="2011-10" db="EMBL/GenBank/DDBJ databases">
        <title>The complete genome of chromosome of Thermovirga lienii DSM 17291.</title>
        <authorList>
            <consortium name="US DOE Joint Genome Institute (JGI-PGF)"/>
            <person name="Lucas S."/>
            <person name="Copeland A."/>
            <person name="Lapidus A."/>
            <person name="Glavina del Rio T."/>
            <person name="Dalin E."/>
            <person name="Tice H."/>
            <person name="Bruce D."/>
            <person name="Goodwin L."/>
            <person name="Pitluck S."/>
            <person name="Peters L."/>
            <person name="Mikhailova N."/>
            <person name="Saunders E."/>
            <person name="Kyrpides N."/>
            <person name="Mavromatis K."/>
            <person name="Ivanova N."/>
            <person name="Last F.I."/>
            <person name="Brettin T."/>
            <person name="Detter J.C."/>
            <person name="Han C."/>
            <person name="Larimer F."/>
            <person name="Land M."/>
            <person name="Hauser L."/>
            <person name="Markowitz V."/>
            <person name="Cheng J.-F."/>
            <person name="Hugenholtz P."/>
            <person name="Woyke T."/>
            <person name="Wu D."/>
            <person name="Spring S."/>
            <person name="Schroeder M."/>
            <person name="Brambilla E.-M."/>
            <person name="Klenk H.-P."/>
            <person name="Eisen J.A."/>
        </authorList>
    </citation>
    <scope>NUCLEOTIDE SEQUENCE [LARGE SCALE GENOMIC DNA]</scope>
    <source>
        <strain evidence="10">ATCC BAA-1197 / DSM 17291 / Cas60314</strain>
    </source>
</reference>
<evidence type="ECO:0000256" key="3">
    <source>
        <dbReference type="ARBA" id="ARBA00022730"/>
    </source>
</evidence>
<protein>
    <recommendedName>
        <fullName evidence="7 8">Small ribosomal subunit protein bS20</fullName>
    </recommendedName>
</protein>
<reference evidence="9 10" key="2">
    <citation type="journal article" date="2012" name="Stand. Genomic Sci.">
        <title>Genome sequence of the moderately thermophilic, amino-acid-degrading and sulfur-reducing bacterium Thermovirga lienii type strain (Cas60314(T)).</title>
        <authorList>
            <person name="Goker M."/>
            <person name="Saunders E."/>
            <person name="Lapidus A."/>
            <person name="Nolan M."/>
            <person name="Lucas S."/>
            <person name="Hammon N."/>
            <person name="Deshpande S."/>
            <person name="Cheng J.F."/>
            <person name="Han C."/>
            <person name="Tapia R."/>
            <person name="Goodwin L.A."/>
            <person name="Pitluck S."/>
            <person name="Liolios K."/>
            <person name="Mavromatis K."/>
            <person name="Pagani I."/>
            <person name="Ivanova N."/>
            <person name="Mikhailova N."/>
            <person name="Pati A."/>
            <person name="Chen A."/>
            <person name="Palaniappan K."/>
            <person name="Land M."/>
            <person name="Chang Y.J."/>
            <person name="Jeffries C.D."/>
            <person name="Brambilla E.M."/>
            <person name="Rohde M."/>
            <person name="Spring S."/>
            <person name="Detter J.C."/>
            <person name="Woyke T."/>
            <person name="Bristow J."/>
            <person name="Eisen J.A."/>
            <person name="Markowitz V."/>
            <person name="Hugenholtz P."/>
            <person name="Kyrpides N.C."/>
            <person name="Klenk H.P."/>
        </authorList>
    </citation>
    <scope>NUCLEOTIDE SEQUENCE [LARGE SCALE GENOMIC DNA]</scope>
    <source>
        <strain evidence="10">ATCC BAA-1197 / DSM 17291 / Cas60314</strain>
    </source>
</reference>
<keyword evidence="10" id="KW-1185">Reference proteome</keyword>
<dbReference type="HOGENOM" id="CLU_160655_5_0_0"/>
<dbReference type="PANTHER" id="PTHR33398">
    <property type="entry name" value="30S RIBOSOMAL PROTEIN S20"/>
    <property type="match status" value="1"/>
</dbReference>
<evidence type="ECO:0000313" key="9">
    <source>
        <dbReference type="EMBL" id="AER66439.1"/>
    </source>
</evidence>
<evidence type="ECO:0000256" key="8">
    <source>
        <dbReference type="HAMAP-Rule" id="MF_00500"/>
    </source>
</evidence>
<organism evidence="9 10">
    <name type="scientific">Thermovirga lienii (strain ATCC BAA-1197 / DSM 17291 / Cas60314)</name>
    <dbReference type="NCBI Taxonomy" id="580340"/>
    <lineage>
        <taxon>Bacteria</taxon>
        <taxon>Thermotogati</taxon>
        <taxon>Synergistota</taxon>
        <taxon>Synergistia</taxon>
        <taxon>Synergistales</taxon>
        <taxon>Thermovirgaceae</taxon>
        <taxon>Thermovirga</taxon>
    </lineage>
</organism>
<dbReference type="InterPro" id="IPR002583">
    <property type="entry name" value="Ribosomal_bS20"/>
</dbReference>